<reference evidence="2" key="1">
    <citation type="submission" date="2021-05" db="EMBL/GenBank/DDBJ databases">
        <authorList>
            <person name="Pietrasiak N."/>
            <person name="Ward R."/>
            <person name="Stajich J.E."/>
            <person name="Kurbessoian T."/>
        </authorList>
    </citation>
    <scope>NUCLEOTIDE SEQUENCE</scope>
    <source>
        <strain evidence="2">CPER-KK1</strain>
    </source>
</reference>
<keyword evidence="2" id="KW-0675">Receptor</keyword>
<dbReference type="Proteomes" id="UP000753908">
    <property type="component" value="Unassembled WGS sequence"/>
</dbReference>
<dbReference type="GO" id="GO:0007165">
    <property type="term" value="P:signal transduction"/>
    <property type="evidence" value="ECO:0007669"/>
    <property type="project" value="InterPro"/>
</dbReference>
<feature type="domain" description="TIR" evidence="1">
    <location>
        <begin position="4"/>
        <end position="36"/>
    </location>
</feature>
<comment type="caution">
    <text evidence="2">The sequence shown here is derived from an EMBL/GenBank/DDBJ whole genome shotgun (WGS) entry which is preliminary data.</text>
</comment>
<name>A0A951PSJ9_9CYAN</name>
<accession>A0A951PSJ9</accession>
<gene>
    <name evidence="2" type="ORF">KME25_34525</name>
</gene>
<dbReference type="Gene3D" id="3.40.50.10140">
    <property type="entry name" value="Toll/interleukin-1 receptor homology (TIR) domain"/>
    <property type="match status" value="1"/>
</dbReference>
<protein>
    <submittedName>
        <fullName evidence="2">Toll/interleukin-1 receptor domain-containing protein</fullName>
    </submittedName>
</protein>
<dbReference type="AlphaFoldDB" id="A0A951PSJ9"/>
<organism evidence="2 3">
    <name type="scientific">Symplocastrum torsivum CPER-KK1</name>
    <dbReference type="NCBI Taxonomy" id="450513"/>
    <lineage>
        <taxon>Bacteria</taxon>
        <taxon>Bacillati</taxon>
        <taxon>Cyanobacteriota</taxon>
        <taxon>Cyanophyceae</taxon>
        <taxon>Oscillatoriophycideae</taxon>
        <taxon>Oscillatoriales</taxon>
        <taxon>Microcoleaceae</taxon>
        <taxon>Symplocastrum</taxon>
    </lineage>
</organism>
<dbReference type="Pfam" id="PF13676">
    <property type="entry name" value="TIR_2"/>
    <property type="match status" value="1"/>
</dbReference>
<dbReference type="InterPro" id="IPR035897">
    <property type="entry name" value="Toll_tir_struct_dom_sf"/>
</dbReference>
<reference evidence="2" key="2">
    <citation type="journal article" date="2022" name="Microbiol. Resour. Announc.">
        <title>Metagenome Sequencing to Explore Phylogenomics of Terrestrial Cyanobacteria.</title>
        <authorList>
            <person name="Ward R.D."/>
            <person name="Stajich J.E."/>
            <person name="Johansen J.R."/>
            <person name="Huntemann M."/>
            <person name="Clum A."/>
            <person name="Foster B."/>
            <person name="Foster B."/>
            <person name="Roux S."/>
            <person name="Palaniappan K."/>
            <person name="Varghese N."/>
            <person name="Mukherjee S."/>
            <person name="Reddy T.B.K."/>
            <person name="Daum C."/>
            <person name="Copeland A."/>
            <person name="Chen I.A."/>
            <person name="Ivanova N.N."/>
            <person name="Kyrpides N.C."/>
            <person name="Shapiro N."/>
            <person name="Eloe-Fadrosh E.A."/>
            <person name="Pietrasiak N."/>
        </authorList>
    </citation>
    <scope>NUCLEOTIDE SEQUENCE</scope>
    <source>
        <strain evidence="2">CPER-KK1</strain>
    </source>
</reference>
<dbReference type="InterPro" id="IPR000157">
    <property type="entry name" value="TIR_dom"/>
</dbReference>
<dbReference type="SUPFAM" id="SSF52200">
    <property type="entry name" value="Toll/Interleukin receptor TIR domain"/>
    <property type="match status" value="1"/>
</dbReference>
<sequence length="55" mass="6666">MIDIFISYSRKDKEFVTEFYEALCQQQWDIWADWENRLLINQRLDEDFSMAGTGV</sequence>
<evidence type="ECO:0000313" key="2">
    <source>
        <dbReference type="EMBL" id="MBW4549475.1"/>
    </source>
</evidence>
<evidence type="ECO:0000259" key="1">
    <source>
        <dbReference type="Pfam" id="PF13676"/>
    </source>
</evidence>
<proteinExistence type="predicted"/>
<dbReference type="EMBL" id="JAHHIF010000103">
    <property type="protein sequence ID" value="MBW4549475.1"/>
    <property type="molecule type" value="Genomic_DNA"/>
</dbReference>
<evidence type="ECO:0000313" key="3">
    <source>
        <dbReference type="Proteomes" id="UP000753908"/>
    </source>
</evidence>